<sequence>MKAFKGALWLAALLSLAGAVMAGRACAALPEAVVSEWENLTGTLDEATVLREKQKRLPESSWLGADRQKTGAKIAKLLRRAQGILLSSETLKLVDRSEEIKERLPKLYQRIEEYKNKRIGAPQKSYNPFVKTVKDCDETIAEAEKDVKRLRGELAQIRDAITAELRGWGLKLTDAQADVLFSSVVGDSLLRNAVIFENVKGVTAQLTQLMAQNKDDTSIARKYYGMYVTLIDVLLDTQHGFVNKIDGEWRPQVKKISEGAAASLKEARAALNRSDFSADQKAIFRSNAASNEMTVKAAEQYLKLLDNQKTSVQNCIRSIERDREVAANTYATVQHISDMNAVIQSGMQLFDMLAAMQLPELQAFDSSGVRREFDEITRRLQQK</sequence>
<accession>A0A6L5Y879</accession>
<feature type="signal peptide" evidence="2">
    <location>
        <begin position="1"/>
        <end position="27"/>
    </location>
</feature>
<dbReference type="AlphaFoldDB" id="A0A6L5Y879"/>
<reference evidence="3 4" key="1">
    <citation type="submission" date="2019-08" db="EMBL/GenBank/DDBJ databases">
        <title>In-depth cultivation of the pig gut microbiome towards novel bacterial diversity and tailored functional studies.</title>
        <authorList>
            <person name="Wylensek D."/>
            <person name="Hitch T.C.A."/>
            <person name="Clavel T."/>
        </authorList>
    </citation>
    <scope>NUCLEOTIDE SEQUENCE [LARGE SCALE GENOMIC DNA]</scope>
    <source>
        <strain evidence="3 4">SM-530-WT-4B</strain>
    </source>
</reference>
<evidence type="ECO:0000256" key="1">
    <source>
        <dbReference type="SAM" id="Coils"/>
    </source>
</evidence>
<keyword evidence="1" id="KW-0175">Coiled coil</keyword>
<keyword evidence="4" id="KW-1185">Reference proteome</keyword>
<evidence type="ECO:0000256" key="2">
    <source>
        <dbReference type="SAM" id="SignalP"/>
    </source>
</evidence>
<dbReference type="Proteomes" id="UP000473699">
    <property type="component" value="Unassembled WGS sequence"/>
</dbReference>
<dbReference type="EMBL" id="VUNH01000001">
    <property type="protein sequence ID" value="MST54499.1"/>
    <property type="molecule type" value="Genomic_DNA"/>
</dbReference>
<evidence type="ECO:0000313" key="4">
    <source>
        <dbReference type="Proteomes" id="UP000473699"/>
    </source>
</evidence>
<keyword evidence="2" id="KW-0732">Signal</keyword>
<proteinExistence type="predicted"/>
<name>A0A6L5Y879_9BACT</name>
<dbReference type="RefSeq" id="WP_154527642.1">
    <property type="nucleotide sequence ID" value="NZ_VUNH01000001.1"/>
</dbReference>
<evidence type="ECO:0000313" key="3">
    <source>
        <dbReference type="EMBL" id="MST54499.1"/>
    </source>
</evidence>
<feature type="coiled-coil region" evidence="1">
    <location>
        <begin position="97"/>
        <end position="160"/>
    </location>
</feature>
<protein>
    <submittedName>
        <fullName evidence="3">Uncharacterized protein</fullName>
    </submittedName>
</protein>
<feature type="chain" id="PRO_5026711027" evidence="2">
    <location>
        <begin position="28"/>
        <end position="383"/>
    </location>
</feature>
<organism evidence="3 4">
    <name type="scientific">Pyramidobacter porci</name>
    <dbReference type="NCBI Taxonomy" id="2605789"/>
    <lineage>
        <taxon>Bacteria</taxon>
        <taxon>Thermotogati</taxon>
        <taxon>Synergistota</taxon>
        <taxon>Synergistia</taxon>
        <taxon>Synergistales</taxon>
        <taxon>Dethiosulfovibrionaceae</taxon>
        <taxon>Pyramidobacter</taxon>
    </lineage>
</organism>
<comment type="caution">
    <text evidence="3">The sequence shown here is derived from an EMBL/GenBank/DDBJ whole genome shotgun (WGS) entry which is preliminary data.</text>
</comment>
<gene>
    <name evidence="3" type="ORF">FYJ74_00305</name>
</gene>